<feature type="transmembrane region" description="Helical" evidence="1">
    <location>
        <begin position="64"/>
        <end position="83"/>
    </location>
</feature>
<geneLocation type="mitochondrion" evidence="2"/>
<reference evidence="2" key="1">
    <citation type="journal article" date="2014" name="Parasitol. Res.">
        <title>Characterisation of the mitochondrial genome of Parafilaroides normani (lungworm) of Arctocephalus pusillus doriferus (Australian fur seal).</title>
        <authorList>
            <person name="Jabbar A."/>
            <person name="Mohandas N."/>
            <person name="Gasser R.B."/>
        </authorList>
    </citation>
    <scope>NUCLEOTIDE SEQUENCE</scope>
</reference>
<feature type="transmembrane region" description="Helical" evidence="1">
    <location>
        <begin position="28"/>
        <end position="44"/>
    </location>
</feature>
<feature type="transmembrane region" description="Helical" evidence="1">
    <location>
        <begin position="153"/>
        <end position="174"/>
    </location>
</feature>
<keyword evidence="1" id="KW-1133">Transmembrane helix</keyword>
<protein>
    <submittedName>
        <fullName evidence="2">NADH dehydrogenase subunit 2</fullName>
    </submittedName>
</protein>
<feature type="transmembrane region" description="Helical" evidence="1">
    <location>
        <begin position="235"/>
        <end position="259"/>
    </location>
</feature>
<dbReference type="AlphaFoldDB" id="A0A075QTJ9"/>
<organism evidence="2">
    <name type="scientific">Parafilaroides normani</name>
    <name type="common">Lungworm</name>
    <dbReference type="NCBI Taxonomy" id="1519083"/>
    <lineage>
        <taxon>Eukaryota</taxon>
        <taxon>Metazoa</taxon>
        <taxon>Ecdysozoa</taxon>
        <taxon>Nematoda</taxon>
        <taxon>Chromadorea</taxon>
        <taxon>Rhabditida</taxon>
        <taxon>Rhabditina</taxon>
        <taxon>Rhabditomorpha</taxon>
        <taxon>Strongyloidea</taxon>
        <taxon>Filaroididae</taxon>
        <taxon>Parafilaroides</taxon>
    </lineage>
</organism>
<evidence type="ECO:0000256" key="1">
    <source>
        <dbReference type="SAM" id="Phobius"/>
    </source>
</evidence>
<feature type="transmembrane region" description="Helical" evidence="1">
    <location>
        <begin position="117"/>
        <end position="141"/>
    </location>
</feature>
<evidence type="ECO:0000313" key="2">
    <source>
        <dbReference type="EMBL" id="AIG23805.1"/>
    </source>
</evidence>
<keyword evidence="1" id="KW-0812">Transmembrane</keyword>
<feature type="transmembrane region" description="Helical" evidence="1">
    <location>
        <begin position="90"/>
        <end position="111"/>
    </location>
</feature>
<feature type="transmembrane region" description="Helical" evidence="1">
    <location>
        <begin position="209"/>
        <end position="229"/>
    </location>
</feature>
<sequence>MSCSFFYLFMMFVVFFLSVFVMLVNNMFFWWGVFLFMTLLIVFLNKGESSYVSIFNYFVLQESLGLLFLLLFFGFFPSLLLMIKLGASPFHFWVIKVVGNMYGFNLVWFLTLHKLPFLMVMLQLFFLGLVFFLLLGLVFCLLQMFVLKTFKSLLVVSSIESFNWILLGLVVSFFNVFFMFFYYVMLMVVLMYSLDLLSSLSYSYSWELMLVFMNVPFSLGFFVKIFLLMEFLKDFSFFVVLILFMMFLSVLSFSFWLVFLSSKSFNFFKYNSVYFFLVFFDSCVGF</sequence>
<accession>A0A075QTJ9</accession>
<feature type="transmembrane region" description="Helical" evidence="1">
    <location>
        <begin position="6"/>
        <end position="23"/>
    </location>
</feature>
<proteinExistence type="predicted"/>
<keyword evidence="1" id="KW-0472">Membrane</keyword>
<keyword evidence="2" id="KW-0496">Mitochondrion</keyword>
<name>A0A075QTJ9_PARNR</name>
<dbReference type="EMBL" id="KJ801815">
    <property type="protein sequence ID" value="AIG23805.1"/>
    <property type="molecule type" value="Genomic_DNA"/>
</dbReference>
<gene>
    <name evidence="2" type="primary">nad2</name>
</gene>